<comment type="subcellular location">
    <subcellularLocation>
        <location evidence="1">Cell membrane</location>
        <topology evidence="1">Multi-pass membrane protein</topology>
    </subcellularLocation>
</comment>
<reference evidence="8 9" key="1">
    <citation type="submission" date="2018-03" db="EMBL/GenBank/DDBJ databases">
        <title>Characteristics and genome of n-alkane degrading marine bacteria Gordonia iterans isolated from crude oil contaminated in Tae-an, South Korea.</title>
        <authorList>
            <person name="Lee S.-S."/>
            <person name="Kim H."/>
        </authorList>
    </citation>
    <scope>NUCLEOTIDE SEQUENCE [LARGE SCALE GENOMIC DNA]</scope>
    <source>
        <strain evidence="8 9">Co17</strain>
    </source>
</reference>
<dbReference type="Pfam" id="PF12823">
    <property type="entry name" value="DUF3817"/>
    <property type="match status" value="1"/>
</dbReference>
<sequence>MSDQPQRPAATSDARILARAFRIVATLEAVTWLGLLIGMYFKWIAKSTEVGVRIFGSLHGAVFVTFVVLSIAMYVKLGWRLRTLLLALVSSLPPFATIAFEVWAARTGRFVPGADRYSDFPSRYPTSVR</sequence>
<keyword evidence="5 6" id="KW-0472">Membrane</keyword>
<keyword evidence="3 6" id="KW-0812">Transmembrane</keyword>
<keyword evidence="2" id="KW-1003">Cell membrane</keyword>
<protein>
    <submittedName>
        <fullName evidence="8">Export protein</fullName>
    </submittedName>
</protein>
<dbReference type="PANTHER" id="PTHR40077">
    <property type="entry name" value="MEMBRANE PROTEIN-RELATED"/>
    <property type="match status" value="1"/>
</dbReference>
<dbReference type="AlphaFoldDB" id="A0A2S0KE73"/>
<keyword evidence="4 6" id="KW-1133">Transmembrane helix</keyword>
<feature type="transmembrane region" description="Helical" evidence="6">
    <location>
        <begin position="20"/>
        <end position="41"/>
    </location>
</feature>
<gene>
    <name evidence="8" type="ORF">C6V83_06380</name>
</gene>
<feature type="transmembrane region" description="Helical" evidence="6">
    <location>
        <begin position="53"/>
        <end position="75"/>
    </location>
</feature>
<dbReference type="EMBL" id="CP027433">
    <property type="protein sequence ID" value="AVL99953.1"/>
    <property type="molecule type" value="Genomic_DNA"/>
</dbReference>
<dbReference type="NCBIfam" id="TIGR03954">
    <property type="entry name" value="integ_memb_HG"/>
    <property type="match status" value="1"/>
</dbReference>
<feature type="transmembrane region" description="Helical" evidence="6">
    <location>
        <begin position="84"/>
        <end position="105"/>
    </location>
</feature>
<proteinExistence type="predicted"/>
<evidence type="ECO:0000256" key="3">
    <source>
        <dbReference type="ARBA" id="ARBA00022692"/>
    </source>
</evidence>
<evidence type="ECO:0000313" key="8">
    <source>
        <dbReference type="EMBL" id="AVL99953.1"/>
    </source>
</evidence>
<evidence type="ECO:0000313" key="9">
    <source>
        <dbReference type="Proteomes" id="UP000239814"/>
    </source>
</evidence>
<evidence type="ECO:0000256" key="5">
    <source>
        <dbReference type="ARBA" id="ARBA00023136"/>
    </source>
</evidence>
<dbReference type="PANTHER" id="PTHR40077:SF1">
    <property type="entry name" value="MEMBRANE PROTEIN"/>
    <property type="match status" value="1"/>
</dbReference>
<evidence type="ECO:0000256" key="1">
    <source>
        <dbReference type="ARBA" id="ARBA00004651"/>
    </source>
</evidence>
<accession>A0A2S0KE73</accession>
<dbReference type="GO" id="GO:0005886">
    <property type="term" value="C:plasma membrane"/>
    <property type="evidence" value="ECO:0007669"/>
    <property type="project" value="UniProtKB-SubCell"/>
</dbReference>
<feature type="domain" description="DUF3817" evidence="7">
    <location>
        <begin position="19"/>
        <end position="106"/>
    </location>
</feature>
<dbReference type="RefSeq" id="WP_105941685.1">
    <property type="nucleotide sequence ID" value="NZ_CP027433.1"/>
</dbReference>
<keyword evidence="9" id="KW-1185">Reference proteome</keyword>
<dbReference type="OrthoDB" id="3396203at2"/>
<dbReference type="InterPro" id="IPR023845">
    <property type="entry name" value="DUF3817_TM"/>
</dbReference>
<name>A0A2S0KE73_9ACTN</name>
<organism evidence="8 9">
    <name type="scientific">Gordonia iterans</name>
    <dbReference type="NCBI Taxonomy" id="1004901"/>
    <lineage>
        <taxon>Bacteria</taxon>
        <taxon>Bacillati</taxon>
        <taxon>Actinomycetota</taxon>
        <taxon>Actinomycetes</taxon>
        <taxon>Mycobacteriales</taxon>
        <taxon>Gordoniaceae</taxon>
        <taxon>Gordonia</taxon>
    </lineage>
</organism>
<dbReference type="Proteomes" id="UP000239814">
    <property type="component" value="Chromosome"/>
</dbReference>
<evidence type="ECO:0000256" key="6">
    <source>
        <dbReference type="SAM" id="Phobius"/>
    </source>
</evidence>
<evidence type="ECO:0000259" key="7">
    <source>
        <dbReference type="Pfam" id="PF12823"/>
    </source>
</evidence>
<evidence type="ECO:0000256" key="4">
    <source>
        <dbReference type="ARBA" id="ARBA00022989"/>
    </source>
</evidence>
<dbReference type="KEGG" id="git:C6V83_06380"/>
<evidence type="ECO:0000256" key="2">
    <source>
        <dbReference type="ARBA" id="ARBA00022475"/>
    </source>
</evidence>